<dbReference type="Pfam" id="PF00097">
    <property type="entry name" value="zf-C3HC4"/>
    <property type="match status" value="1"/>
</dbReference>
<keyword evidence="1" id="KW-0808">Transferase</keyword>
<evidence type="ECO:0000256" key="3">
    <source>
        <dbReference type="ARBA" id="ARBA00022771"/>
    </source>
</evidence>
<evidence type="ECO:0000313" key="11">
    <source>
        <dbReference type="Proteomes" id="UP000515159"/>
    </source>
</evidence>
<evidence type="ECO:0000259" key="10">
    <source>
        <dbReference type="PROSITE" id="PS51787"/>
    </source>
</evidence>
<dbReference type="SMART" id="SM00464">
    <property type="entry name" value="LON"/>
    <property type="match status" value="1"/>
</dbReference>
<dbReference type="FunCoup" id="A0A6P8RFT1">
    <property type="interactions" value="764"/>
</dbReference>
<reference evidence="12" key="1">
    <citation type="submission" date="2025-08" db="UniProtKB">
        <authorList>
            <consortium name="RefSeq"/>
        </authorList>
    </citation>
    <scope>IDENTIFICATION</scope>
</reference>
<dbReference type="InterPro" id="IPR046336">
    <property type="entry name" value="Lon_prtase_N_sf"/>
</dbReference>
<evidence type="ECO:0000256" key="1">
    <source>
        <dbReference type="ARBA" id="ARBA00022679"/>
    </source>
</evidence>
<dbReference type="PROSITE" id="PS00518">
    <property type="entry name" value="ZF_RING_1"/>
    <property type="match status" value="2"/>
</dbReference>
<gene>
    <name evidence="12" type="primary">LONRF1</name>
</gene>
<dbReference type="Gene3D" id="3.30.40.10">
    <property type="entry name" value="Zinc/RING finger domain, C3HC4 (zinc finger)"/>
    <property type="match status" value="2"/>
</dbReference>
<keyword evidence="2" id="KW-0479">Metal-binding</keyword>
<dbReference type="CDD" id="cd16513">
    <property type="entry name" value="RING-HC_LONFs_rpt1"/>
    <property type="match status" value="1"/>
</dbReference>
<dbReference type="KEGG" id="gsh:117360569"/>
<dbReference type="GeneID" id="117360569"/>
<keyword evidence="4" id="KW-0833">Ubl conjugation pathway</keyword>
<dbReference type="SUPFAM" id="SSF88697">
    <property type="entry name" value="PUA domain-like"/>
    <property type="match status" value="1"/>
</dbReference>
<evidence type="ECO:0000256" key="2">
    <source>
        <dbReference type="ARBA" id="ARBA00022723"/>
    </source>
</evidence>
<dbReference type="Gene3D" id="2.30.130.40">
    <property type="entry name" value="LON domain-like"/>
    <property type="match status" value="1"/>
</dbReference>
<dbReference type="InterPro" id="IPR001841">
    <property type="entry name" value="Znf_RING"/>
</dbReference>
<evidence type="ECO:0000256" key="4">
    <source>
        <dbReference type="ARBA" id="ARBA00022786"/>
    </source>
</evidence>
<dbReference type="InterPro" id="IPR011990">
    <property type="entry name" value="TPR-like_helical_dom_sf"/>
</dbReference>
<dbReference type="InterPro" id="IPR013083">
    <property type="entry name" value="Znf_RING/FYVE/PHD"/>
</dbReference>
<evidence type="ECO:0000256" key="5">
    <source>
        <dbReference type="ARBA" id="ARBA00022833"/>
    </source>
</evidence>
<organism evidence="11 12">
    <name type="scientific">Geotrypetes seraphini</name>
    <name type="common">Gaboon caecilian</name>
    <name type="synonym">Caecilia seraphini</name>
    <dbReference type="NCBI Taxonomy" id="260995"/>
    <lineage>
        <taxon>Eukaryota</taxon>
        <taxon>Metazoa</taxon>
        <taxon>Chordata</taxon>
        <taxon>Craniata</taxon>
        <taxon>Vertebrata</taxon>
        <taxon>Euteleostomi</taxon>
        <taxon>Amphibia</taxon>
        <taxon>Gymnophiona</taxon>
        <taxon>Geotrypetes</taxon>
    </lineage>
</organism>
<dbReference type="GO" id="GO:0005737">
    <property type="term" value="C:cytoplasm"/>
    <property type="evidence" value="ECO:0007669"/>
    <property type="project" value="UniProtKB-ARBA"/>
</dbReference>
<keyword evidence="7" id="KW-0802">TPR repeat</keyword>
<dbReference type="CDD" id="cd16514">
    <property type="entry name" value="RING-HC_LONFs_rpt2"/>
    <property type="match status" value="1"/>
</dbReference>
<dbReference type="InterPro" id="IPR019734">
    <property type="entry name" value="TPR_rpt"/>
</dbReference>
<keyword evidence="5" id="KW-0862">Zinc</keyword>
<dbReference type="SMART" id="SM00184">
    <property type="entry name" value="RING"/>
    <property type="match status" value="2"/>
</dbReference>
<dbReference type="PROSITE" id="PS50089">
    <property type="entry name" value="ZF_RING_2"/>
    <property type="match status" value="2"/>
</dbReference>
<evidence type="ECO:0000259" key="9">
    <source>
        <dbReference type="PROSITE" id="PS50089"/>
    </source>
</evidence>
<dbReference type="Pfam" id="PF13923">
    <property type="entry name" value="zf-C3HC4_2"/>
    <property type="match status" value="1"/>
</dbReference>
<keyword evidence="3 6" id="KW-0863">Zinc-finger</keyword>
<dbReference type="CTD" id="91694"/>
<dbReference type="Pfam" id="PF02190">
    <property type="entry name" value="LON_substr_bdg"/>
    <property type="match status" value="1"/>
</dbReference>
<dbReference type="SUPFAM" id="SSF57850">
    <property type="entry name" value="RING/U-box"/>
    <property type="match status" value="2"/>
</dbReference>
<dbReference type="GO" id="GO:0061630">
    <property type="term" value="F:ubiquitin protein ligase activity"/>
    <property type="evidence" value="ECO:0007669"/>
    <property type="project" value="TreeGrafter"/>
</dbReference>
<dbReference type="AlphaFoldDB" id="A0A6P8RFT1"/>
<proteinExistence type="predicted"/>
<dbReference type="FunFam" id="2.30.130.40:FF:000005">
    <property type="entry name" value="LON peptidase N-terminal domain and ring finger 1"/>
    <property type="match status" value="1"/>
</dbReference>
<dbReference type="Gene3D" id="1.25.40.10">
    <property type="entry name" value="Tetratricopeptide repeat domain"/>
    <property type="match status" value="1"/>
</dbReference>
<sequence length="736" mass="83559">MAIPASLCRQEPVSDSGRSPPGFKAENAENEAETLLQRGDLLALSNRLKEALETYAAALRLGPVRPGRLGTLVEALLLSYRAHEGIAPVRVRGDGQGAELCCPGCGGFLGEPVTASCGHSYCRRCLRRELLSRCRFCSQSLGRLEEEGGQKTGNRTSVVLNHLTEKWFPVQSHRAKELNRLDELLWKGQFEEARRITLEHTKSDPEDLMLRVYRAELNAGHQEFMAAIRDLNVVLSRLPDWPEGYFRKAKVLQDAGFVDDSLQLFLQCLALDEDFAPAKLAVEKILCDLLSPVPENVKEGLKEPSWSALQRTQSKPFVLGTGVEQPCCLQPSSNQNSELPKGSKYAVRTCLDKAERICELNLVEKLAKEEGLKRVSSEPLLSSQEKGALLKQKPTVSDQDLTMCDDRTKHTKQGGTMEGDAALVLLCQTVPKDLIDTSDFECSLCIRLLFEPVTIPCGHTFCKKCLERCLDHAPQCPLCKESLTEYLASRKYNVTQLLEELIRKYLPDELSERRKVYEEEIAELSNLTKNVPVFVCTMAYPTVPCPLHVFEPRYRLMVRRSIETGTKQFGMCISDPQKNFADYGCMLQIRNIHFLYDGRSIVDTIGGKRFRVLQRLMKDGYYTADIEYLEDIKVKDEEKLHKLQELHDVVYSQACSWFQNLRNRFRSQILHHFGSMPEKEENIQVTPDGPAWCWWLLAVLPVDCRYQLSVLSMISLQERLIKLQQILTYFSRNQSK</sequence>
<dbReference type="PROSITE" id="PS50005">
    <property type="entry name" value="TPR"/>
    <property type="match status" value="1"/>
</dbReference>
<evidence type="ECO:0000256" key="6">
    <source>
        <dbReference type="PROSITE-ProRule" id="PRU00175"/>
    </source>
</evidence>
<dbReference type="PROSITE" id="PS51787">
    <property type="entry name" value="LON_N"/>
    <property type="match status" value="1"/>
</dbReference>
<dbReference type="InterPro" id="IPR015947">
    <property type="entry name" value="PUA-like_sf"/>
</dbReference>
<dbReference type="RefSeq" id="XP_033800406.1">
    <property type="nucleotide sequence ID" value="XM_033944515.1"/>
</dbReference>
<name>A0A6P8RFT1_GEOSA</name>
<dbReference type="GO" id="GO:0008270">
    <property type="term" value="F:zinc ion binding"/>
    <property type="evidence" value="ECO:0007669"/>
    <property type="project" value="UniProtKB-KW"/>
</dbReference>
<accession>A0A6P8RFT1</accession>
<dbReference type="PANTHER" id="PTHR23327">
    <property type="entry name" value="RING FINGER PROTEIN 127"/>
    <property type="match status" value="1"/>
</dbReference>
<dbReference type="InParanoid" id="A0A6P8RFT1"/>
<evidence type="ECO:0000313" key="12">
    <source>
        <dbReference type="RefSeq" id="XP_033800406.1"/>
    </source>
</evidence>
<feature type="region of interest" description="Disordered" evidence="8">
    <location>
        <begin position="1"/>
        <end position="25"/>
    </location>
</feature>
<dbReference type="InterPro" id="IPR018957">
    <property type="entry name" value="Znf_C3HC4_RING-type"/>
</dbReference>
<protein>
    <submittedName>
        <fullName evidence="12">LON peptidase N-terminal domain and RING finger protein 1</fullName>
    </submittedName>
</protein>
<feature type="repeat" description="TPR" evidence="7">
    <location>
        <begin position="32"/>
        <end position="65"/>
    </location>
</feature>
<dbReference type="InterPro" id="IPR003111">
    <property type="entry name" value="Lon_prtase_N"/>
</dbReference>
<evidence type="ECO:0000256" key="8">
    <source>
        <dbReference type="SAM" id="MobiDB-lite"/>
    </source>
</evidence>
<feature type="domain" description="RING-type" evidence="9">
    <location>
        <begin position="102"/>
        <end position="138"/>
    </location>
</feature>
<evidence type="ECO:0000256" key="7">
    <source>
        <dbReference type="PROSITE-ProRule" id="PRU00339"/>
    </source>
</evidence>
<dbReference type="InterPro" id="IPR017907">
    <property type="entry name" value="Znf_RING_CS"/>
</dbReference>
<dbReference type="PANTHER" id="PTHR23327:SF4">
    <property type="entry name" value="LON PEPTIDASE N-TERMINAL DOMAIN AND RING FINGER PROTEIN 1"/>
    <property type="match status" value="1"/>
</dbReference>
<feature type="domain" description="Lon N-terminal" evidence="10">
    <location>
        <begin position="521"/>
        <end position="731"/>
    </location>
</feature>
<dbReference type="Proteomes" id="UP000515159">
    <property type="component" value="Chromosome 1"/>
</dbReference>
<dbReference type="SUPFAM" id="SSF48452">
    <property type="entry name" value="TPR-like"/>
    <property type="match status" value="1"/>
</dbReference>
<keyword evidence="11" id="KW-1185">Reference proteome</keyword>
<dbReference type="SMART" id="SM00028">
    <property type="entry name" value="TPR"/>
    <property type="match status" value="2"/>
</dbReference>
<dbReference type="OrthoDB" id="264917at2759"/>
<feature type="domain" description="RING-type" evidence="9">
    <location>
        <begin position="442"/>
        <end position="480"/>
    </location>
</feature>